<dbReference type="CDD" id="cd07216">
    <property type="entry name" value="Pat17_PNPLA8_PNPLA9_like3"/>
    <property type="match status" value="1"/>
</dbReference>
<comment type="caution">
    <text evidence="6">The sequence shown here is derived from an EMBL/GenBank/DDBJ whole genome shotgun (WGS) entry which is preliminary data.</text>
</comment>
<dbReference type="Proteomes" id="UP000799439">
    <property type="component" value="Unassembled WGS sequence"/>
</dbReference>
<dbReference type="PANTHER" id="PTHR24185:SF1">
    <property type="entry name" value="CALCIUM-INDEPENDENT PHOSPHOLIPASE A2-GAMMA"/>
    <property type="match status" value="1"/>
</dbReference>
<accession>A0A9P4IVM4</accession>
<evidence type="ECO:0000256" key="2">
    <source>
        <dbReference type="ARBA" id="ARBA00022963"/>
    </source>
</evidence>
<organism evidence="6 7">
    <name type="scientific">Myriangium duriaei CBS 260.36</name>
    <dbReference type="NCBI Taxonomy" id="1168546"/>
    <lineage>
        <taxon>Eukaryota</taxon>
        <taxon>Fungi</taxon>
        <taxon>Dikarya</taxon>
        <taxon>Ascomycota</taxon>
        <taxon>Pezizomycotina</taxon>
        <taxon>Dothideomycetes</taxon>
        <taxon>Dothideomycetidae</taxon>
        <taxon>Myriangiales</taxon>
        <taxon>Myriangiaceae</taxon>
        <taxon>Myriangium</taxon>
    </lineage>
</organism>
<evidence type="ECO:0000259" key="5">
    <source>
        <dbReference type="PROSITE" id="PS51635"/>
    </source>
</evidence>
<dbReference type="PANTHER" id="PTHR24185">
    <property type="entry name" value="CALCIUM-INDEPENDENT PHOSPHOLIPASE A2-GAMMA"/>
    <property type="match status" value="1"/>
</dbReference>
<evidence type="ECO:0000256" key="3">
    <source>
        <dbReference type="ARBA" id="ARBA00023098"/>
    </source>
</evidence>
<keyword evidence="3" id="KW-0443">Lipid metabolism</keyword>
<dbReference type="GO" id="GO:0046486">
    <property type="term" value="P:glycerolipid metabolic process"/>
    <property type="evidence" value="ECO:0007669"/>
    <property type="project" value="UniProtKB-ARBA"/>
</dbReference>
<evidence type="ECO:0000313" key="7">
    <source>
        <dbReference type="Proteomes" id="UP000799439"/>
    </source>
</evidence>
<dbReference type="PROSITE" id="PS51635">
    <property type="entry name" value="PNPLA"/>
    <property type="match status" value="1"/>
</dbReference>
<gene>
    <name evidence="6" type="ORF">K461DRAFT_44701</name>
</gene>
<evidence type="ECO:0000256" key="1">
    <source>
        <dbReference type="ARBA" id="ARBA00022801"/>
    </source>
</evidence>
<proteinExistence type="predicted"/>
<dbReference type="GO" id="GO:0047499">
    <property type="term" value="F:calcium-independent phospholipase A2 activity"/>
    <property type="evidence" value="ECO:0007669"/>
    <property type="project" value="TreeGrafter"/>
</dbReference>
<feature type="domain" description="PNPLA" evidence="5">
    <location>
        <begin position="24"/>
        <end position="223"/>
    </location>
</feature>
<evidence type="ECO:0000313" key="6">
    <source>
        <dbReference type="EMBL" id="KAF2149315.1"/>
    </source>
</evidence>
<dbReference type="GO" id="GO:0019369">
    <property type="term" value="P:arachidonate metabolic process"/>
    <property type="evidence" value="ECO:0007669"/>
    <property type="project" value="TreeGrafter"/>
</dbReference>
<dbReference type="Gene3D" id="3.40.1090.10">
    <property type="entry name" value="Cytosolic phospholipase A2 catalytic domain"/>
    <property type="match status" value="1"/>
</dbReference>
<dbReference type="Pfam" id="PF01734">
    <property type="entry name" value="Patatin"/>
    <property type="match status" value="1"/>
</dbReference>
<dbReference type="OrthoDB" id="1658288at2759"/>
<name>A0A9P4IVM4_9PEZI</name>
<comment type="caution">
    <text evidence="4">Lacks conserved residue(s) required for the propagation of feature annotation.</text>
</comment>
<reference evidence="6" key="1">
    <citation type="journal article" date="2020" name="Stud. Mycol.">
        <title>101 Dothideomycetes genomes: a test case for predicting lifestyles and emergence of pathogens.</title>
        <authorList>
            <person name="Haridas S."/>
            <person name="Albert R."/>
            <person name="Binder M."/>
            <person name="Bloem J."/>
            <person name="Labutti K."/>
            <person name="Salamov A."/>
            <person name="Andreopoulos B."/>
            <person name="Baker S."/>
            <person name="Barry K."/>
            <person name="Bills G."/>
            <person name="Bluhm B."/>
            <person name="Cannon C."/>
            <person name="Castanera R."/>
            <person name="Culley D."/>
            <person name="Daum C."/>
            <person name="Ezra D."/>
            <person name="Gonzalez J."/>
            <person name="Henrissat B."/>
            <person name="Kuo A."/>
            <person name="Liang C."/>
            <person name="Lipzen A."/>
            <person name="Lutzoni F."/>
            <person name="Magnuson J."/>
            <person name="Mondo S."/>
            <person name="Nolan M."/>
            <person name="Ohm R."/>
            <person name="Pangilinan J."/>
            <person name="Park H.-J."/>
            <person name="Ramirez L."/>
            <person name="Alfaro M."/>
            <person name="Sun H."/>
            <person name="Tritt A."/>
            <person name="Yoshinaga Y."/>
            <person name="Zwiers L.-H."/>
            <person name="Turgeon B."/>
            <person name="Goodwin S."/>
            <person name="Spatafora J."/>
            <person name="Crous P."/>
            <person name="Grigoriev I."/>
        </authorList>
    </citation>
    <scope>NUCLEOTIDE SEQUENCE</scope>
    <source>
        <strain evidence="6">CBS 260.36</strain>
    </source>
</reference>
<sequence>MSRQHRGQVIEEPNPLDLTGLCLLSLDGGGIRGLSTLYIIRRIMARLNGRRRRFGQPPVKPCDVFDVIGGTSTGGLIAIMLGRLEMDIDECMRAYVNFAGMSFRDAVDTSALEGDVRPRFHSTHLHNAAVALVKHNGISEQTLLNDGSERKCKTFVCAVDSSTKHLVRLRDYSLEDEISIAVTVQDAICATFAATTFFEPVKIGNRTFCSGILGANNPAQEIEEEASNIWCPSKSGVIDIVKCFLSVGTGNPGSQPFSNIMSEYLNKDLFDLVAETERTEKSCAARWAELLDDKRYFRFNVEQGLQDVGLYEYNAEKRGLIEGATESYLLHQAQKFNTRDCVLNLHQKLKIIHCQIFGTC</sequence>
<dbReference type="SUPFAM" id="SSF52151">
    <property type="entry name" value="FabD/lysophospholipase-like"/>
    <property type="match status" value="1"/>
</dbReference>
<dbReference type="GO" id="GO:0016042">
    <property type="term" value="P:lipid catabolic process"/>
    <property type="evidence" value="ECO:0007669"/>
    <property type="project" value="UniProtKB-KW"/>
</dbReference>
<keyword evidence="7" id="KW-1185">Reference proteome</keyword>
<feature type="short sequence motif" description="GXGXXG" evidence="4">
    <location>
        <begin position="28"/>
        <end position="33"/>
    </location>
</feature>
<dbReference type="GO" id="GO:0016020">
    <property type="term" value="C:membrane"/>
    <property type="evidence" value="ECO:0007669"/>
    <property type="project" value="TreeGrafter"/>
</dbReference>
<dbReference type="EMBL" id="ML996091">
    <property type="protein sequence ID" value="KAF2149315.1"/>
    <property type="molecule type" value="Genomic_DNA"/>
</dbReference>
<protein>
    <submittedName>
        <fullName evidence="6">Phospholipase, patatin family protein</fullName>
    </submittedName>
</protein>
<dbReference type="InterPro" id="IPR016035">
    <property type="entry name" value="Acyl_Trfase/lysoPLipase"/>
</dbReference>
<keyword evidence="1" id="KW-0378">Hydrolase</keyword>
<dbReference type="InterPro" id="IPR002641">
    <property type="entry name" value="PNPLA_dom"/>
</dbReference>
<feature type="short sequence motif" description="GXSXG" evidence="4">
    <location>
        <begin position="70"/>
        <end position="74"/>
    </location>
</feature>
<evidence type="ECO:0000256" key="4">
    <source>
        <dbReference type="PROSITE-ProRule" id="PRU01161"/>
    </source>
</evidence>
<dbReference type="AlphaFoldDB" id="A0A9P4IVM4"/>
<keyword evidence="2" id="KW-0442">Lipid degradation</keyword>